<dbReference type="KEGG" id="psoj:PHYSODRAFT_478889"/>
<reference evidence="1 2" key="1">
    <citation type="journal article" date="2006" name="Science">
        <title>Phytophthora genome sequences uncover evolutionary origins and mechanisms of pathogenesis.</title>
        <authorList>
            <person name="Tyler B.M."/>
            <person name="Tripathy S."/>
            <person name="Zhang X."/>
            <person name="Dehal P."/>
            <person name="Jiang R.H."/>
            <person name="Aerts A."/>
            <person name="Arredondo F.D."/>
            <person name="Baxter L."/>
            <person name="Bensasson D."/>
            <person name="Beynon J.L."/>
            <person name="Chapman J."/>
            <person name="Damasceno C.M."/>
            <person name="Dorrance A.E."/>
            <person name="Dou D."/>
            <person name="Dickerman A.W."/>
            <person name="Dubchak I.L."/>
            <person name="Garbelotto M."/>
            <person name="Gijzen M."/>
            <person name="Gordon S.G."/>
            <person name="Govers F."/>
            <person name="Grunwald N.J."/>
            <person name="Huang W."/>
            <person name="Ivors K.L."/>
            <person name="Jones R.W."/>
            <person name="Kamoun S."/>
            <person name="Krampis K."/>
            <person name="Lamour K.H."/>
            <person name="Lee M.K."/>
            <person name="McDonald W.H."/>
            <person name="Medina M."/>
            <person name="Meijer H.J."/>
            <person name="Nordberg E.K."/>
            <person name="Maclean D.J."/>
            <person name="Ospina-Giraldo M.D."/>
            <person name="Morris P.F."/>
            <person name="Phuntumart V."/>
            <person name="Putnam N.H."/>
            <person name="Rash S."/>
            <person name="Rose J.K."/>
            <person name="Sakihama Y."/>
            <person name="Salamov A.A."/>
            <person name="Savidor A."/>
            <person name="Scheuring C.F."/>
            <person name="Smith B.M."/>
            <person name="Sobral B.W."/>
            <person name="Terry A."/>
            <person name="Torto-Alalibo T.A."/>
            <person name="Win J."/>
            <person name="Xu Z."/>
            <person name="Zhang H."/>
            <person name="Grigoriev I.V."/>
            <person name="Rokhsar D.S."/>
            <person name="Boore J.L."/>
        </authorList>
    </citation>
    <scope>NUCLEOTIDE SEQUENCE [LARGE SCALE GENOMIC DNA]</scope>
    <source>
        <strain evidence="1 2">P6497</strain>
    </source>
</reference>
<dbReference type="RefSeq" id="XP_009518341.1">
    <property type="nucleotide sequence ID" value="XM_009520046.1"/>
</dbReference>
<name>G4YTD1_PHYSP</name>
<evidence type="ECO:0000313" key="1">
    <source>
        <dbReference type="EMBL" id="EGZ23053.1"/>
    </source>
</evidence>
<keyword evidence="2" id="KW-1185">Reference proteome</keyword>
<protein>
    <submittedName>
        <fullName evidence="1">Uncharacterized protein</fullName>
    </submittedName>
</protein>
<dbReference type="Proteomes" id="UP000002640">
    <property type="component" value="Unassembled WGS sequence"/>
</dbReference>
<accession>G4YTD1</accession>
<dbReference type="InParanoid" id="G4YTD1"/>
<dbReference type="GeneID" id="20655057"/>
<organism evidence="1 2">
    <name type="scientific">Phytophthora sojae (strain P6497)</name>
    <name type="common">Soybean stem and root rot agent</name>
    <name type="synonym">Phytophthora megasperma f. sp. glycines</name>
    <dbReference type="NCBI Taxonomy" id="1094619"/>
    <lineage>
        <taxon>Eukaryota</taxon>
        <taxon>Sar</taxon>
        <taxon>Stramenopiles</taxon>
        <taxon>Oomycota</taxon>
        <taxon>Peronosporomycetes</taxon>
        <taxon>Peronosporales</taxon>
        <taxon>Peronosporaceae</taxon>
        <taxon>Phytophthora</taxon>
    </lineage>
</organism>
<sequence>MKCPFLGGVGGGRLGQRFDKRHKPLAITCDANQLQLFLKKKEGDVEDGAWLTENEVVSREWIDWKRVGIRCRVNRLAASYLGYYDAELGDKALWYDGALLRIHVVFKQGVEACFEIENELQNEGFITGSPLYGHEILTNVAPLTREFIDLRRILTQRYDPDEPESPNATMSFPLNSALLVDTATDGFKYQRIESEEVFMHLGKTWGCQSMSVDECRRREDWKKYGNDQSNRLALSTVMRARYDGRFYAVSLMNNSVDSVSEVR</sequence>
<dbReference type="AlphaFoldDB" id="G4YTD1"/>
<proteinExistence type="predicted"/>
<evidence type="ECO:0000313" key="2">
    <source>
        <dbReference type="Proteomes" id="UP000002640"/>
    </source>
</evidence>
<dbReference type="EMBL" id="JH159152">
    <property type="protein sequence ID" value="EGZ23053.1"/>
    <property type="molecule type" value="Genomic_DNA"/>
</dbReference>
<gene>
    <name evidence="1" type="ORF">PHYSODRAFT_478889</name>
</gene>